<reference evidence="3 4" key="1">
    <citation type="journal article" date="2013" name="PLoS ONE">
        <title>Genomic and secretomic analyses reveal unique features of the lignocellulolytic enzyme system of Penicillium decumbens.</title>
        <authorList>
            <person name="Liu G."/>
            <person name="Zhang L."/>
            <person name="Wei X."/>
            <person name="Zou G."/>
            <person name="Qin Y."/>
            <person name="Ma L."/>
            <person name="Li J."/>
            <person name="Zheng H."/>
            <person name="Wang S."/>
            <person name="Wang C."/>
            <person name="Xun L."/>
            <person name="Zhao G.-P."/>
            <person name="Zhou Z."/>
            <person name="Qu Y."/>
        </authorList>
    </citation>
    <scope>NUCLEOTIDE SEQUENCE [LARGE SCALE GENOMIC DNA]</scope>
    <source>
        <strain evidence="4">114-2 / CGMCC 5302</strain>
    </source>
</reference>
<dbReference type="Pfam" id="PF02230">
    <property type="entry name" value="Abhydrolase_2"/>
    <property type="match status" value="2"/>
</dbReference>
<dbReference type="PANTHER" id="PTHR10655">
    <property type="entry name" value="LYSOPHOSPHOLIPASE-RELATED"/>
    <property type="match status" value="1"/>
</dbReference>
<dbReference type="GO" id="GO:0017000">
    <property type="term" value="P:antibiotic biosynthetic process"/>
    <property type="evidence" value="ECO:0007669"/>
    <property type="project" value="UniProtKB-ARBA"/>
</dbReference>
<feature type="domain" description="Phospholipase/carboxylesterase/thioesterase" evidence="2">
    <location>
        <begin position="224"/>
        <end position="287"/>
    </location>
</feature>
<feature type="domain" description="Phospholipase/carboxylesterase/thioesterase" evidence="2">
    <location>
        <begin position="6"/>
        <end position="166"/>
    </location>
</feature>
<dbReference type="InterPro" id="IPR050565">
    <property type="entry name" value="LYPA1-2/EST-like"/>
</dbReference>
<dbReference type="eggNOG" id="KOG2112">
    <property type="taxonomic scope" value="Eukaryota"/>
</dbReference>
<dbReference type="EMBL" id="KB644410">
    <property type="protein sequence ID" value="EPS27783.1"/>
    <property type="molecule type" value="Genomic_DNA"/>
</dbReference>
<dbReference type="Gene3D" id="3.40.50.1820">
    <property type="entry name" value="alpha/beta hydrolase"/>
    <property type="match status" value="1"/>
</dbReference>
<comment type="similarity">
    <text evidence="1">Belongs to the AB hydrolase superfamily. AB hydrolase 2 family.</text>
</comment>
<evidence type="ECO:0000256" key="1">
    <source>
        <dbReference type="ARBA" id="ARBA00006499"/>
    </source>
</evidence>
<dbReference type="InterPro" id="IPR003140">
    <property type="entry name" value="PLipase/COase/thioEstase"/>
</dbReference>
<accession>S8APE0</accession>
<protein>
    <recommendedName>
        <fullName evidence="2">Phospholipase/carboxylesterase/thioesterase domain-containing protein</fullName>
    </recommendedName>
</protein>
<evidence type="ECO:0000313" key="3">
    <source>
        <dbReference type="EMBL" id="EPS27783.1"/>
    </source>
</evidence>
<name>S8APE0_PENO1</name>
<dbReference type="AlphaFoldDB" id="S8APE0"/>
<dbReference type="OrthoDB" id="2418081at2759"/>
<dbReference type="HOGENOM" id="CLU_049413_2_2_1"/>
<evidence type="ECO:0000313" key="4">
    <source>
        <dbReference type="Proteomes" id="UP000019376"/>
    </source>
</evidence>
<dbReference type="SUPFAM" id="SSF53474">
    <property type="entry name" value="alpha/beta-Hydrolases"/>
    <property type="match status" value="1"/>
</dbReference>
<organism evidence="3 4">
    <name type="scientific">Penicillium oxalicum (strain 114-2 / CGMCC 5302)</name>
    <name type="common">Penicillium decumbens</name>
    <dbReference type="NCBI Taxonomy" id="933388"/>
    <lineage>
        <taxon>Eukaryota</taxon>
        <taxon>Fungi</taxon>
        <taxon>Dikarya</taxon>
        <taxon>Ascomycota</taxon>
        <taxon>Pezizomycotina</taxon>
        <taxon>Eurotiomycetes</taxon>
        <taxon>Eurotiomycetidae</taxon>
        <taxon>Eurotiales</taxon>
        <taxon>Aspergillaceae</taxon>
        <taxon>Penicillium</taxon>
    </lineage>
</organism>
<dbReference type="Proteomes" id="UP000019376">
    <property type="component" value="Unassembled WGS sequence"/>
</dbReference>
<dbReference type="PhylomeDB" id="S8APE0"/>
<dbReference type="GO" id="GO:0052689">
    <property type="term" value="F:carboxylic ester hydrolase activity"/>
    <property type="evidence" value="ECO:0007669"/>
    <property type="project" value="TreeGrafter"/>
</dbReference>
<proteinExistence type="inferred from homology"/>
<evidence type="ECO:0000259" key="2">
    <source>
        <dbReference type="Pfam" id="PF02230"/>
    </source>
</evidence>
<dbReference type="STRING" id="933388.S8APE0"/>
<dbReference type="GO" id="GO:0008474">
    <property type="term" value="F:palmitoyl-(protein) hydrolase activity"/>
    <property type="evidence" value="ECO:0007669"/>
    <property type="project" value="TreeGrafter"/>
</dbReference>
<gene>
    <name evidence="3" type="ORF">PDE_02727</name>
</gene>
<dbReference type="GO" id="GO:0005737">
    <property type="term" value="C:cytoplasm"/>
    <property type="evidence" value="ECO:0007669"/>
    <property type="project" value="TreeGrafter"/>
</dbReference>
<keyword evidence="4" id="KW-1185">Reference proteome</keyword>
<sequence length="295" mass="32948">MDFPSPHVVAPQERHTHTAIFLHGRGSTALEFCEDLLQSTTSQLKSLPDSLPHFRWVFPAAKTLYSTRFQEMQWAWFDVWSLENVEERQELVLESLRESVSHLLAILADEIERVGGDASRVFLCGISQGMATALWTFFCAVGQIKQPLGGLVGFCGWLPFARKVEDLIRRQQAMALLPSSVTGLILADSNGLDNNRAILTLLRDLLDLPSLARIDASTDISILSTPVLLSHGSDDQVVPIRLGRQAARFLQHLNGSTEWAYFSGAEANGHWIKEPDGFDQILNFLNKRLNSRSHS</sequence>
<dbReference type="InterPro" id="IPR029058">
    <property type="entry name" value="AB_hydrolase_fold"/>
</dbReference>
<dbReference type="GO" id="GO:0072330">
    <property type="term" value="P:monocarboxylic acid biosynthetic process"/>
    <property type="evidence" value="ECO:0007669"/>
    <property type="project" value="UniProtKB-ARBA"/>
</dbReference>
<dbReference type="PANTHER" id="PTHR10655:SF63">
    <property type="entry name" value="PHOSPHOLIPASE_CARBOXYLESTERASE_THIOESTERASE DOMAIN-CONTAINING PROTEIN"/>
    <property type="match status" value="1"/>
</dbReference>